<dbReference type="SUPFAM" id="SSF48264">
    <property type="entry name" value="Cytochrome P450"/>
    <property type="match status" value="1"/>
</dbReference>
<dbReference type="InterPro" id="IPR002401">
    <property type="entry name" value="Cyt_P450_E_grp-I"/>
</dbReference>
<dbReference type="EMBL" id="JADCNM010000004">
    <property type="protein sequence ID" value="KAG0487641.1"/>
    <property type="molecule type" value="Genomic_DNA"/>
</dbReference>
<dbReference type="PANTHER" id="PTHR47955:SF19">
    <property type="entry name" value="CYTOCHROME P450 71A9-LIKE ISOFORM X1"/>
    <property type="match status" value="1"/>
</dbReference>
<keyword evidence="4 8" id="KW-0479">Metal-binding</keyword>
<keyword evidence="3 8" id="KW-0349">Heme</keyword>
<dbReference type="Gene3D" id="1.10.630.10">
    <property type="entry name" value="Cytochrome P450"/>
    <property type="match status" value="1"/>
</dbReference>
<dbReference type="FunFam" id="1.10.630.10:FF:000043">
    <property type="entry name" value="Cytochrome P450 99A2"/>
    <property type="match status" value="1"/>
</dbReference>
<sequence>MRSTKMSPVAYLQPAVLFLLVPIIINSLFRLTARRGKAKELKPNLPPGPRPLPIIGNLHHLGRHPHLSLRRLSQFYGPIIQLTLGQIPTVVVSSPSTARDVLRTHDLALCSRPALVAARKLFYDCTDITFSPYGPYWRGLRKLCILELLSVRRVDSFAPARAVETAALVASVTDEQRRDGSVNLSRALAEYASGLLCRTALGKDWASGGDHERRGFLQMLEEHQILLGGFSIGDFFPSLAWVSALTGMRRQLQSTFSKLDAFLDEVIADHLEKRESNAPDLVDVLLAAQRDESADVRLTMDNIKAVILDMFAAGTDTTFITLDWAMTELAMNPKAMRAAQQEVRAVVGNRASVAESDLGQLPYMKAVIKETLRLHPPVPVLVPRESMKAVTIEGYDIPVKTRIFVNVWAIGRDPELWEEAEAFVPERFLGSEVDYKGQDFELLPFGAGRRGCPGLAFGIANVEIALAQMLHSFDWELPPGTHAEDFDMDEVFGITMHRAQNLVLVARPLFAGEA</sequence>
<keyword evidence="10" id="KW-0472">Membrane</keyword>
<dbReference type="AlphaFoldDB" id="A0A835R8C9"/>
<dbReference type="PRINTS" id="PR00385">
    <property type="entry name" value="P450"/>
</dbReference>
<feature type="transmembrane region" description="Helical" evidence="10">
    <location>
        <begin position="12"/>
        <end position="33"/>
    </location>
</feature>
<accession>A0A835R8C9</accession>
<dbReference type="GO" id="GO:0004497">
    <property type="term" value="F:monooxygenase activity"/>
    <property type="evidence" value="ECO:0007669"/>
    <property type="project" value="UniProtKB-KW"/>
</dbReference>
<gene>
    <name evidence="11" type="ORF">HPP92_009736</name>
</gene>
<evidence type="ECO:0000313" key="12">
    <source>
        <dbReference type="Proteomes" id="UP000639772"/>
    </source>
</evidence>
<feature type="binding site" description="axial binding residue" evidence="8">
    <location>
        <position position="452"/>
    </location>
    <ligand>
        <name>heme</name>
        <dbReference type="ChEBI" id="CHEBI:30413"/>
    </ligand>
    <ligandPart>
        <name>Fe</name>
        <dbReference type="ChEBI" id="CHEBI:18248"/>
    </ligandPart>
</feature>
<organism evidence="11 12">
    <name type="scientific">Vanilla planifolia</name>
    <name type="common">Vanilla</name>
    <dbReference type="NCBI Taxonomy" id="51239"/>
    <lineage>
        <taxon>Eukaryota</taxon>
        <taxon>Viridiplantae</taxon>
        <taxon>Streptophyta</taxon>
        <taxon>Embryophyta</taxon>
        <taxon>Tracheophyta</taxon>
        <taxon>Spermatophyta</taxon>
        <taxon>Magnoliopsida</taxon>
        <taxon>Liliopsida</taxon>
        <taxon>Asparagales</taxon>
        <taxon>Orchidaceae</taxon>
        <taxon>Vanilloideae</taxon>
        <taxon>Vanilleae</taxon>
        <taxon>Vanilla</taxon>
    </lineage>
</organism>
<protein>
    <recommendedName>
        <fullName evidence="13">Cytochrome P450 71A1</fullName>
    </recommendedName>
</protein>
<evidence type="ECO:0000256" key="7">
    <source>
        <dbReference type="ARBA" id="ARBA00023033"/>
    </source>
</evidence>
<evidence type="ECO:0000256" key="6">
    <source>
        <dbReference type="ARBA" id="ARBA00023004"/>
    </source>
</evidence>
<name>A0A835R8C9_VANPL</name>
<dbReference type="GO" id="GO:0020037">
    <property type="term" value="F:heme binding"/>
    <property type="evidence" value="ECO:0007669"/>
    <property type="project" value="InterPro"/>
</dbReference>
<dbReference type="CDD" id="cd11072">
    <property type="entry name" value="CYP71-like"/>
    <property type="match status" value="1"/>
</dbReference>
<dbReference type="GO" id="GO:0016705">
    <property type="term" value="F:oxidoreductase activity, acting on paired donors, with incorporation or reduction of molecular oxygen"/>
    <property type="evidence" value="ECO:0007669"/>
    <property type="project" value="InterPro"/>
</dbReference>
<evidence type="ECO:0000256" key="2">
    <source>
        <dbReference type="ARBA" id="ARBA00010617"/>
    </source>
</evidence>
<dbReference type="InterPro" id="IPR036396">
    <property type="entry name" value="Cyt_P450_sf"/>
</dbReference>
<comment type="caution">
    <text evidence="11">The sequence shown here is derived from an EMBL/GenBank/DDBJ whole genome shotgun (WGS) entry which is preliminary data.</text>
</comment>
<keyword evidence="6 8" id="KW-0408">Iron</keyword>
<evidence type="ECO:0000256" key="5">
    <source>
        <dbReference type="ARBA" id="ARBA00023002"/>
    </source>
</evidence>
<evidence type="ECO:0000256" key="3">
    <source>
        <dbReference type="ARBA" id="ARBA00022617"/>
    </source>
</evidence>
<keyword evidence="10" id="KW-0812">Transmembrane</keyword>
<evidence type="ECO:0000313" key="11">
    <source>
        <dbReference type="EMBL" id="KAG0487641.1"/>
    </source>
</evidence>
<dbReference type="PRINTS" id="PR00463">
    <property type="entry name" value="EP450I"/>
</dbReference>
<reference evidence="11 12" key="1">
    <citation type="journal article" date="2020" name="Nat. Food">
        <title>A phased Vanilla planifolia genome enables genetic improvement of flavour and production.</title>
        <authorList>
            <person name="Hasing T."/>
            <person name="Tang H."/>
            <person name="Brym M."/>
            <person name="Khazi F."/>
            <person name="Huang T."/>
            <person name="Chambers A.H."/>
        </authorList>
    </citation>
    <scope>NUCLEOTIDE SEQUENCE [LARGE SCALE GENOMIC DNA]</scope>
    <source>
        <tissue evidence="11">Leaf</tissue>
    </source>
</reference>
<dbReference type="PROSITE" id="PS00086">
    <property type="entry name" value="CYTOCHROME_P450"/>
    <property type="match status" value="1"/>
</dbReference>
<keyword evidence="10" id="KW-1133">Transmembrane helix</keyword>
<evidence type="ECO:0000256" key="8">
    <source>
        <dbReference type="PIRSR" id="PIRSR602401-1"/>
    </source>
</evidence>
<dbReference type="InterPro" id="IPR001128">
    <property type="entry name" value="Cyt_P450"/>
</dbReference>
<proteinExistence type="inferred from homology"/>
<dbReference type="GO" id="GO:0005506">
    <property type="term" value="F:iron ion binding"/>
    <property type="evidence" value="ECO:0007669"/>
    <property type="project" value="InterPro"/>
</dbReference>
<dbReference type="Pfam" id="PF00067">
    <property type="entry name" value="p450"/>
    <property type="match status" value="1"/>
</dbReference>
<dbReference type="PANTHER" id="PTHR47955">
    <property type="entry name" value="CYTOCHROME P450 FAMILY 71 PROTEIN"/>
    <property type="match status" value="1"/>
</dbReference>
<comment type="similarity">
    <text evidence="2 9">Belongs to the cytochrome P450 family.</text>
</comment>
<dbReference type="Proteomes" id="UP000639772">
    <property type="component" value="Unassembled WGS sequence"/>
</dbReference>
<evidence type="ECO:0000256" key="10">
    <source>
        <dbReference type="SAM" id="Phobius"/>
    </source>
</evidence>
<keyword evidence="7 9" id="KW-0503">Monooxygenase</keyword>
<evidence type="ECO:0000256" key="4">
    <source>
        <dbReference type="ARBA" id="ARBA00022723"/>
    </source>
</evidence>
<evidence type="ECO:0000256" key="9">
    <source>
        <dbReference type="RuleBase" id="RU000461"/>
    </source>
</evidence>
<keyword evidence="5 9" id="KW-0560">Oxidoreductase</keyword>
<evidence type="ECO:0000256" key="1">
    <source>
        <dbReference type="ARBA" id="ARBA00001971"/>
    </source>
</evidence>
<evidence type="ECO:0008006" key="13">
    <source>
        <dbReference type="Google" id="ProtNLM"/>
    </source>
</evidence>
<dbReference type="OrthoDB" id="2789670at2759"/>
<comment type="cofactor">
    <cofactor evidence="1 8">
        <name>heme</name>
        <dbReference type="ChEBI" id="CHEBI:30413"/>
    </cofactor>
</comment>
<dbReference type="InterPro" id="IPR017972">
    <property type="entry name" value="Cyt_P450_CS"/>
</dbReference>